<gene>
    <name evidence="2" type="ORF">ACFQ2E_07880</name>
</gene>
<reference evidence="3" key="1">
    <citation type="journal article" date="2019" name="Int. J. Syst. Evol. Microbiol.">
        <title>The Global Catalogue of Microorganisms (GCM) 10K type strain sequencing project: providing services to taxonomists for standard genome sequencing and annotation.</title>
        <authorList>
            <consortium name="The Broad Institute Genomics Platform"/>
            <consortium name="The Broad Institute Genome Sequencing Center for Infectious Disease"/>
            <person name="Wu L."/>
            <person name="Ma J."/>
        </authorList>
    </citation>
    <scope>NUCLEOTIDE SEQUENCE [LARGE SCALE GENOMIC DNA]</scope>
    <source>
        <strain evidence="3">CCUG 63246</strain>
    </source>
</reference>
<protein>
    <submittedName>
        <fullName evidence="2">DUF2007 domain-containing protein</fullName>
    </submittedName>
</protein>
<dbReference type="EMBL" id="JBHTLJ010000002">
    <property type="protein sequence ID" value="MFD1162333.1"/>
    <property type="molecule type" value="Genomic_DNA"/>
</dbReference>
<evidence type="ECO:0000313" key="2">
    <source>
        <dbReference type="EMBL" id="MFD1162333.1"/>
    </source>
</evidence>
<accession>A0ABW3RBM0</accession>
<dbReference type="RefSeq" id="WP_311938580.1">
    <property type="nucleotide sequence ID" value="NZ_JAVSCK010000002.1"/>
</dbReference>
<dbReference type="SUPFAM" id="SSF54913">
    <property type="entry name" value="GlnB-like"/>
    <property type="match status" value="1"/>
</dbReference>
<comment type="caution">
    <text evidence="2">The sequence shown here is derived from an EMBL/GenBank/DDBJ whole genome shotgun (WGS) entry which is preliminary data.</text>
</comment>
<keyword evidence="3" id="KW-1185">Reference proteome</keyword>
<dbReference type="InterPro" id="IPR011322">
    <property type="entry name" value="N-reg_PII-like_a/b"/>
</dbReference>
<feature type="domain" description="DUF2007" evidence="1">
    <location>
        <begin position="10"/>
        <end position="71"/>
    </location>
</feature>
<proteinExistence type="predicted"/>
<evidence type="ECO:0000259" key="1">
    <source>
        <dbReference type="Pfam" id="PF09413"/>
    </source>
</evidence>
<dbReference type="Proteomes" id="UP001597163">
    <property type="component" value="Unassembled WGS sequence"/>
</dbReference>
<evidence type="ECO:0000313" key="3">
    <source>
        <dbReference type="Proteomes" id="UP001597163"/>
    </source>
</evidence>
<dbReference type="Pfam" id="PF09413">
    <property type="entry name" value="DUF2007"/>
    <property type="match status" value="1"/>
</dbReference>
<dbReference type="InterPro" id="IPR018551">
    <property type="entry name" value="DUF2007"/>
</dbReference>
<name>A0ABW3RBM0_9FLAO</name>
<sequence length="74" mass="8429">MAESNYIKIFTGSLIDVQRIISDLEKIDISPVIKDQNESGLDPKIYGGHLLKEIYVHKDELDKARDIIENIDSN</sequence>
<organism evidence="2 3">
    <name type="scientific">Hwangdonia seohaensis</name>
    <dbReference type="NCBI Taxonomy" id="1240727"/>
    <lineage>
        <taxon>Bacteria</taxon>
        <taxon>Pseudomonadati</taxon>
        <taxon>Bacteroidota</taxon>
        <taxon>Flavobacteriia</taxon>
        <taxon>Flavobacteriales</taxon>
        <taxon>Flavobacteriaceae</taxon>
        <taxon>Hwangdonia</taxon>
    </lineage>
</organism>